<comment type="similarity">
    <text evidence="1">Belongs to the peptidase A24 family.</text>
</comment>
<feature type="transmembrane region" description="Helical" evidence="2">
    <location>
        <begin position="165"/>
        <end position="184"/>
    </location>
</feature>
<dbReference type="EC" id="2.1.1.-" evidence="4"/>
<dbReference type="GO" id="GO:0004190">
    <property type="term" value="F:aspartic-type endopeptidase activity"/>
    <property type="evidence" value="ECO:0007669"/>
    <property type="project" value="UniProtKB-EC"/>
</dbReference>
<protein>
    <submittedName>
        <fullName evidence="4">Leader peptidase (Prepilin peptidase)/N-methyltransferase</fullName>
        <ecNumber evidence="4">2.1.1.-</ecNumber>
        <ecNumber evidence="4">3.4.23.43</ecNumber>
    </submittedName>
</protein>
<feature type="transmembrane region" description="Helical" evidence="2">
    <location>
        <begin position="62"/>
        <end position="78"/>
    </location>
</feature>
<dbReference type="PANTHER" id="PTHR30487:SF0">
    <property type="entry name" value="PREPILIN LEADER PEPTIDASE_N-METHYLTRANSFERASE-RELATED"/>
    <property type="match status" value="1"/>
</dbReference>
<proteinExistence type="inferred from homology"/>
<feature type="transmembrane region" description="Helical" evidence="2">
    <location>
        <begin position="114"/>
        <end position="134"/>
    </location>
</feature>
<keyword evidence="2" id="KW-1133">Transmembrane helix</keyword>
<dbReference type="EC" id="3.4.23.43" evidence="4"/>
<dbReference type="InterPro" id="IPR000045">
    <property type="entry name" value="Prepilin_IV_endopep_pep"/>
</dbReference>
<dbReference type="Gene3D" id="1.20.120.1220">
    <property type="match status" value="1"/>
</dbReference>
<reference evidence="4 5" key="1">
    <citation type="submission" date="2020-08" db="EMBL/GenBank/DDBJ databases">
        <title>Sequencing the genomes of 1000 actinobacteria strains.</title>
        <authorList>
            <person name="Klenk H.-P."/>
        </authorList>
    </citation>
    <scope>NUCLEOTIDE SEQUENCE [LARGE SCALE GENOMIC DNA]</scope>
    <source>
        <strain evidence="4 5">DSM 44230</strain>
    </source>
</reference>
<feature type="transmembrane region" description="Helical" evidence="2">
    <location>
        <begin position="37"/>
        <end position="56"/>
    </location>
</feature>
<accession>A0A7W7CE44</accession>
<keyword evidence="2" id="KW-0472">Membrane</keyword>
<keyword evidence="4" id="KW-0378">Hydrolase</keyword>
<dbReference type="GO" id="GO:0032259">
    <property type="term" value="P:methylation"/>
    <property type="evidence" value="ECO:0007669"/>
    <property type="project" value="UniProtKB-KW"/>
</dbReference>
<evidence type="ECO:0000313" key="4">
    <source>
        <dbReference type="EMBL" id="MBB4679512.1"/>
    </source>
</evidence>
<feature type="transmembrane region" description="Helical" evidence="2">
    <location>
        <begin position="191"/>
        <end position="210"/>
    </location>
</feature>
<keyword evidence="2" id="KW-0812">Transmembrane</keyword>
<feature type="transmembrane region" description="Helical" evidence="2">
    <location>
        <begin position="141"/>
        <end position="159"/>
    </location>
</feature>
<dbReference type="Proteomes" id="UP000533598">
    <property type="component" value="Unassembled WGS sequence"/>
</dbReference>
<dbReference type="PANTHER" id="PTHR30487">
    <property type="entry name" value="TYPE 4 PREPILIN-LIKE PROTEINS LEADER PEPTIDE-PROCESSING ENZYME"/>
    <property type="match status" value="1"/>
</dbReference>
<name>A0A7W7CE44_9PSEU</name>
<dbReference type="AlphaFoldDB" id="A0A7W7CE44"/>
<feature type="transmembrane region" description="Helical" evidence="2">
    <location>
        <begin position="90"/>
        <end position="108"/>
    </location>
</feature>
<evidence type="ECO:0000256" key="2">
    <source>
        <dbReference type="SAM" id="Phobius"/>
    </source>
</evidence>
<sequence>MLLAVLCGVAGLLTGPVLMVCLRRLDQERDPASMRRLCVWAGVATVLALAVLGTRFPGSPALPAWCWLVALGVVLAAIDWQHRRLPHPLTAALGLGGLVLLTVASAQVGQFDGVWRGIVAAAVVGLVTIALHLLRPAGFGGGDAVLLPVLALFLGYLGWEHLLRGLLLSFLLTGAVAIALLSTGQARWGEGAGFPAGPPLITGALLVVIFH</sequence>
<dbReference type="RefSeq" id="WP_185005250.1">
    <property type="nucleotide sequence ID" value="NZ_BAAAUI010000001.1"/>
</dbReference>
<evidence type="ECO:0000259" key="3">
    <source>
        <dbReference type="Pfam" id="PF01478"/>
    </source>
</evidence>
<dbReference type="Pfam" id="PF01478">
    <property type="entry name" value="Peptidase_A24"/>
    <property type="match status" value="1"/>
</dbReference>
<comment type="caution">
    <text evidence="4">The sequence shown here is derived from an EMBL/GenBank/DDBJ whole genome shotgun (WGS) entry which is preliminary data.</text>
</comment>
<dbReference type="GO" id="GO:0005886">
    <property type="term" value="C:plasma membrane"/>
    <property type="evidence" value="ECO:0007669"/>
    <property type="project" value="TreeGrafter"/>
</dbReference>
<keyword evidence="4" id="KW-0808">Transferase</keyword>
<feature type="transmembrane region" description="Helical" evidence="2">
    <location>
        <begin position="6"/>
        <end position="25"/>
    </location>
</feature>
<keyword evidence="5" id="KW-1185">Reference proteome</keyword>
<organism evidence="4 5">
    <name type="scientific">Crossiella cryophila</name>
    <dbReference type="NCBI Taxonomy" id="43355"/>
    <lineage>
        <taxon>Bacteria</taxon>
        <taxon>Bacillati</taxon>
        <taxon>Actinomycetota</taxon>
        <taxon>Actinomycetes</taxon>
        <taxon>Pseudonocardiales</taxon>
        <taxon>Pseudonocardiaceae</taxon>
        <taxon>Crossiella</taxon>
    </lineage>
</organism>
<gene>
    <name evidence="4" type="ORF">HNR67_005630</name>
</gene>
<evidence type="ECO:0000313" key="5">
    <source>
        <dbReference type="Proteomes" id="UP000533598"/>
    </source>
</evidence>
<dbReference type="GO" id="GO:0006465">
    <property type="term" value="P:signal peptide processing"/>
    <property type="evidence" value="ECO:0007669"/>
    <property type="project" value="TreeGrafter"/>
</dbReference>
<evidence type="ECO:0000256" key="1">
    <source>
        <dbReference type="ARBA" id="ARBA00005801"/>
    </source>
</evidence>
<dbReference type="GO" id="GO:0008168">
    <property type="term" value="F:methyltransferase activity"/>
    <property type="evidence" value="ECO:0007669"/>
    <property type="project" value="UniProtKB-KW"/>
</dbReference>
<dbReference type="InterPro" id="IPR050882">
    <property type="entry name" value="Prepilin_peptidase/N-MTase"/>
</dbReference>
<feature type="domain" description="Prepilin type IV endopeptidase peptidase" evidence="3">
    <location>
        <begin position="68"/>
        <end position="178"/>
    </location>
</feature>
<dbReference type="EMBL" id="JACHMH010000001">
    <property type="protein sequence ID" value="MBB4679512.1"/>
    <property type="molecule type" value="Genomic_DNA"/>
</dbReference>
<keyword evidence="4" id="KW-0489">Methyltransferase</keyword>